<organism evidence="5">
    <name type="scientific">termite gut metagenome</name>
    <dbReference type="NCBI Taxonomy" id="433724"/>
    <lineage>
        <taxon>unclassified sequences</taxon>
        <taxon>metagenomes</taxon>
        <taxon>organismal metagenomes</taxon>
    </lineage>
</organism>
<dbReference type="PROSITE" id="PS51898">
    <property type="entry name" value="TYR_RECOMBINASE"/>
    <property type="match status" value="1"/>
</dbReference>
<dbReference type="InterPro" id="IPR011010">
    <property type="entry name" value="DNA_brk_join_enz"/>
</dbReference>
<dbReference type="InterPro" id="IPR025269">
    <property type="entry name" value="SAM-like_dom"/>
</dbReference>
<dbReference type="CDD" id="cd01185">
    <property type="entry name" value="INTN1_C_like"/>
    <property type="match status" value="1"/>
</dbReference>
<dbReference type="GO" id="GO:0015074">
    <property type="term" value="P:DNA integration"/>
    <property type="evidence" value="ECO:0007669"/>
    <property type="project" value="InterPro"/>
</dbReference>
<gene>
    <name evidence="5" type="ORF">EZS27_018392</name>
</gene>
<dbReference type="PANTHER" id="PTHR30349">
    <property type="entry name" value="PHAGE INTEGRASE-RELATED"/>
    <property type="match status" value="1"/>
</dbReference>
<comment type="similarity">
    <text evidence="1">Belongs to the 'phage' integrase family.</text>
</comment>
<dbReference type="EMBL" id="SNRY01001147">
    <property type="protein sequence ID" value="KAA6333165.1"/>
    <property type="molecule type" value="Genomic_DNA"/>
</dbReference>
<dbReference type="Gene3D" id="1.10.443.10">
    <property type="entry name" value="Intergrase catalytic core"/>
    <property type="match status" value="1"/>
</dbReference>
<dbReference type="InterPro" id="IPR010998">
    <property type="entry name" value="Integrase_recombinase_N"/>
</dbReference>
<evidence type="ECO:0000256" key="3">
    <source>
        <dbReference type="ARBA" id="ARBA00023172"/>
    </source>
</evidence>
<dbReference type="InterPro" id="IPR035386">
    <property type="entry name" value="Arm-DNA-bind_5"/>
</dbReference>
<evidence type="ECO:0000259" key="4">
    <source>
        <dbReference type="PROSITE" id="PS51898"/>
    </source>
</evidence>
<dbReference type="Pfam" id="PF00589">
    <property type="entry name" value="Phage_integrase"/>
    <property type="match status" value="1"/>
</dbReference>
<dbReference type="Pfam" id="PF17293">
    <property type="entry name" value="Arm-DNA-bind_5"/>
    <property type="match status" value="1"/>
</dbReference>
<comment type="caution">
    <text evidence="5">The sequence shown here is derived from an EMBL/GenBank/DDBJ whole genome shotgun (WGS) entry which is preliminary data.</text>
</comment>
<evidence type="ECO:0000313" key="5">
    <source>
        <dbReference type="EMBL" id="KAA6333165.1"/>
    </source>
</evidence>
<proteinExistence type="inferred from homology"/>
<evidence type="ECO:0000256" key="2">
    <source>
        <dbReference type="ARBA" id="ARBA00023125"/>
    </source>
</evidence>
<dbReference type="InterPro" id="IPR013762">
    <property type="entry name" value="Integrase-like_cat_sf"/>
</dbReference>
<dbReference type="PANTHER" id="PTHR30349:SF64">
    <property type="entry name" value="PROPHAGE INTEGRASE INTD-RELATED"/>
    <property type="match status" value="1"/>
</dbReference>
<keyword evidence="3" id="KW-0233">DNA recombination</keyword>
<sequence>MKSLKVKFTINPSRLNSKGLAPIELFLSYDGKRSYVRTGKFVKPTKFDVESGKVKGDKELNEYLTALKNKCYQIETAFLKSGKPLTLQNLKDRINDIESSNTLFQLFHKFDEELRGKVKSGQFTESTYIKYMQNEKYMKEYLKGMDKKDVNIFEVNGEFVNGFFNYLRTTMQNNSAVMVLSKLKKIVKFGLDFGFMETDPFLHTSFKLEKKEQINYLTEEEVNRICQLDIEDTELSEMRDIFLFSCLTGLSYIDLFMLRKRHIQKGMIIKAREKNGKEQRIPLLPFCESILAKYNNRLPIPSNQKFNKKLKEIGALAGIEKKLHSHFGRHTAATLLLNNQISMESVRKVLGHTTVEMTEHYAKMLDETLYVEMNKNLSYKFL</sequence>
<dbReference type="GO" id="GO:0006310">
    <property type="term" value="P:DNA recombination"/>
    <property type="evidence" value="ECO:0007669"/>
    <property type="project" value="UniProtKB-KW"/>
</dbReference>
<keyword evidence="2" id="KW-0238">DNA-binding</keyword>
<protein>
    <submittedName>
        <fullName evidence="5">Tyrosine recombinase XerD</fullName>
    </submittedName>
</protein>
<dbReference type="AlphaFoldDB" id="A0A5J4RII0"/>
<dbReference type="InterPro" id="IPR050090">
    <property type="entry name" value="Tyrosine_recombinase_XerCD"/>
</dbReference>
<dbReference type="InterPro" id="IPR002104">
    <property type="entry name" value="Integrase_catalytic"/>
</dbReference>
<dbReference type="Pfam" id="PF13102">
    <property type="entry name" value="Phage_int_SAM_5"/>
    <property type="match status" value="1"/>
</dbReference>
<reference evidence="5" key="1">
    <citation type="submission" date="2019-03" db="EMBL/GenBank/DDBJ databases">
        <title>Single cell metagenomics reveals metabolic interactions within the superorganism composed of flagellate Streblomastix strix and complex community of Bacteroidetes bacteria on its surface.</title>
        <authorList>
            <person name="Treitli S.C."/>
            <person name="Kolisko M."/>
            <person name="Husnik F."/>
            <person name="Keeling P."/>
            <person name="Hampl V."/>
        </authorList>
    </citation>
    <scope>NUCLEOTIDE SEQUENCE</scope>
    <source>
        <strain evidence="5">STM</strain>
    </source>
</reference>
<evidence type="ECO:0000256" key="1">
    <source>
        <dbReference type="ARBA" id="ARBA00008857"/>
    </source>
</evidence>
<feature type="domain" description="Tyr recombinase" evidence="4">
    <location>
        <begin position="212"/>
        <end position="374"/>
    </location>
</feature>
<dbReference type="SUPFAM" id="SSF56349">
    <property type="entry name" value="DNA breaking-rejoining enzymes"/>
    <property type="match status" value="1"/>
</dbReference>
<name>A0A5J4RII0_9ZZZZ</name>
<accession>A0A5J4RII0</accession>
<dbReference type="Gene3D" id="1.10.150.130">
    <property type="match status" value="1"/>
</dbReference>
<dbReference type="GO" id="GO:0003677">
    <property type="term" value="F:DNA binding"/>
    <property type="evidence" value="ECO:0007669"/>
    <property type="project" value="UniProtKB-KW"/>
</dbReference>